<keyword evidence="1" id="KW-1133">Transmembrane helix</keyword>
<proteinExistence type="evidence at transcript level"/>
<reference evidence="2" key="1">
    <citation type="submission" date="2012-05" db="EMBL/GenBank/DDBJ databases">
        <authorList>
            <person name="Krishnakumar V."/>
            <person name="Cheung F."/>
            <person name="Xiao Y."/>
            <person name="Chan A."/>
            <person name="Moskal W.A."/>
            <person name="Town C.D."/>
        </authorList>
    </citation>
    <scope>NUCLEOTIDE SEQUENCE</scope>
</reference>
<organism evidence="2">
    <name type="scientific">Lotus japonicus</name>
    <name type="common">Lotus corniculatus var. japonicus</name>
    <dbReference type="NCBI Taxonomy" id="34305"/>
    <lineage>
        <taxon>Eukaryota</taxon>
        <taxon>Viridiplantae</taxon>
        <taxon>Streptophyta</taxon>
        <taxon>Embryophyta</taxon>
        <taxon>Tracheophyta</taxon>
        <taxon>Spermatophyta</taxon>
        <taxon>Magnoliopsida</taxon>
        <taxon>eudicotyledons</taxon>
        <taxon>Gunneridae</taxon>
        <taxon>Pentapetalae</taxon>
        <taxon>rosids</taxon>
        <taxon>fabids</taxon>
        <taxon>Fabales</taxon>
        <taxon>Fabaceae</taxon>
        <taxon>Papilionoideae</taxon>
        <taxon>50 kb inversion clade</taxon>
        <taxon>NPAAA clade</taxon>
        <taxon>Hologalegina</taxon>
        <taxon>robinioid clade</taxon>
        <taxon>Loteae</taxon>
        <taxon>Lotus</taxon>
    </lineage>
</organism>
<protein>
    <submittedName>
        <fullName evidence="2">Uncharacterized protein</fullName>
    </submittedName>
</protein>
<name>I3T031_LOTJA</name>
<accession>I3T031</accession>
<evidence type="ECO:0000256" key="1">
    <source>
        <dbReference type="SAM" id="Phobius"/>
    </source>
</evidence>
<keyword evidence="1" id="KW-0472">Membrane</keyword>
<evidence type="ECO:0000313" key="2">
    <source>
        <dbReference type="EMBL" id="AFK45873.1"/>
    </source>
</evidence>
<keyword evidence="1" id="KW-0812">Transmembrane</keyword>
<sequence length="45" mass="5181">MKRKLFHGELVICSRITFLATVSLPVFPLKILSINLWRKCPKGPE</sequence>
<dbReference type="EMBL" id="BT146079">
    <property type="protein sequence ID" value="AFK45873.1"/>
    <property type="molecule type" value="mRNA"/>
</dbReference>
<feature type="transmembrane region" description="Helical" evidence="1">
    <location>
        <begin position="12"/>
        <end position="37"/>
    </location>
</feature>
<dbReference type="AlphaFoldDB" id="I3T031"/>